<dbReference type="InterPro" id="IPR010707">
    <property type="entry name" value="DUF1285"/>
</dbReference>
<accession>A0A432YF53</accession>
<dbReference type="Proteomes" id="UP000288361">
    <property type="component" value="Unassembled WGS sequence"/>
</dbReference>
<comment type="caution">
    <text evidence="3">The sequence shown here is derived from an EMBL/GenBank/DDBJ whole genome shotgun (WGS) entry which is preliminary data.</text>
</comment>
<feature type="domain" description="DUF1285" evidence="1">
    <location>
        <begin position="16"/>
        <end position="82"/>
    </location>
</feature>
<feature type="domain" description="DUF1285" evidence="2">
    <location>
        <begin position="83"/>
        <end position="171"/>
    </location>
</feature>
<dbReference type="InterPro" id="IPR023361">
    <property type="entry name" value="DUF1285_beta_roll_sf"/>
</dbReference>
<dbReference type="EMBL" id="PIQA01000020">
    <property type="protein sequence ID" value="RUO59583.1"/>
    <property type="molecule type" value="Genomic_DNA"/>
</dbReference>
<evidence type="ECO:0000259" key="1">
    <source>
        <dbReference type="Pfam" id="PF06938"/>
    </source>
</evidence>
<dbReference type="Gene3D" id="3.10.540.10">
    <property type="entry name" value="duf1285 like domain"/>
    <property type="match status" value="1"/>
</dbReference>
<dbReference type="PIRSF" id="PIRSF029557">
    <property type="entry name" value="UCP029557"/>
    <property type="match status" value="1"/>
</dbReference>
<dbReference type="InterPro" id="IPR048342">
    <property type="entry name" value="DUF1285_C"/>
</dbReference>
<dbReference type="Gene3D" id="2.30.270.10">
    <property type="entry name" value="duf1285 protein"/>
    <property type="match status" value="1"/>
</dbReference>
<evidence type="ECO:0000313" key="3">
    <source>
        <dbReference type="EMBL" id="RUO59583.1"/>
    </source>
</evidence>
<dbReference type="Pfam" id="PF06938">
    <property type="entry name" value="DUF1285_N"/>
    <property type="match status" value="1"/>
</dbReference>
<dbReference type="Pfam" id="PF21028">
    <property type="entry name" value="DUF1285_C"/>
    <property type="match status" value="1"/>
</dbReference>
<evidence type="ECO:0000259" key="2">
    <source>
        <dbReference type="Pfam" id="PF21028"/>
    </source>
</evidence>
<gene>
    <name evidence="3" type="ORF">CWI73_12380</name>
</gene>
<dbReference type="AlphaFoldDB" id="A0A432YF53"/>
<protein>
    <submittedName>
        <fullName evidence="3">DUF1285 domain-containing protein</fullName>
    </submittedName>
</protein>
<organism evidence="3 4">
    <name type="scientific">Idiomarina piscisalsi</name>
    <dbReference type="NCBI Taxonomy" id="1096243"/>
    <lineage>
        <taxon>Bacteria</taxon>
        <taxon>Pseudomonadati</taxon>
        <taxon>Pseudomonadota</taxon>
        <taxon>Gammaproteobacteria</taxon>
        <taxon>Alteromonadales</taxon>
        <taxon>Idiomarinaceae</taxon>
        <taxon>Idiomarina</taxon>
    </lineage>
</organism>
<reference evidence="3 4" key="1">
    <citation type="journal article" date="2011" name="Front. Microbiol.">
        <title>Genomic signatures of strain selection and enhancement in Bacillus atrophaeus var. globigii, a historical biowarfare simulant.</title>
        <authorList>
            <person name="Gibbons H.S."/>
            <person name="Broomall S.M."/>
            <person name="McNew L.A."/>
            <person name="Daligault H."/>
            <person name="Chapman C."/>
            <person name="Bruce D."/>
            <person name="Karavis M."/>
            <person name="Krepps M."/>
            <person name="McGregor P.A."/>
            <person name="Hong C."/>
            <person name="Park K.H."/>
            <person name="Akmal A."/>
            <person name="Feldman A."/>
            <person name="Lin J.S."/>
            <person name="Chang W.E."/>
            <person name="Higgs B.W."/>
            <person name="Demirev P."/>
            <person name="Lindquist J."/>
            <person name="Liem A."/>
            <person name="Fochler E."/>
            <person name="Read T.D."/>
            <person name="Tapia R."/>
            <person name="Johnson S."/>
            <person name="Bishop-Lilly K.A."/>
            <person name="Detter C."/>
            <person name="Han C."/>
            <person name="Sozhamannan S."/>
            <person name="Rosenzweig C.N."/>
            <person name="Skowronski E.W."/>
        </authorList>
    </citation>
    <scope>NUCLEOTIDE SEQUENCE [LARGE SCALE GENOMIC DNA]</scope>
    <source>
        <strain evidence="3 4">TPS4-2</strain>
    </source>
</reference>
<sequence length="175" mass="20200">MSLNRLIAELEKHQHAPTEQWNPPYCGEIPIRIDGEGRWYYQDSEIQRQALVKLFASVLVRDGDDYFLVTPAEKVKITVDDVPFMVVDWEQRTEDGESLLLLTTNIGDTLVLSSEHPLQIKEGVPYVMMPRELEAKVHRNVFYQWVSIAQTREVDGKEQWFLSSAGETFVLGYVN</sequence>
<evidence type="ECO:0000313" key="4">
    <source>
        <dbReference type="Proteomes" id="UP000288361"/>
    </source>
</evidence>
<proteinExistence type="predicted"/>
<dbReference type="InterPro" id="IPR048341">
    <property type="entry name" value="DUF1285_N"/>
</dbReference>
<dbReference type="RefSeq" id="WP_126753061.1">
    <property type="nucleotide sequence ID" value="NZ_JBHUMT010000013.1"/>
</dbReference>
<name>A0A432YF53_9GAMM</name>